<dbReference type="InterPro" id="IPR017853">
    <property type="entry name" value="GH"/>
</dbReference>
<evidence type="ECO:0000256" key="1">
    <source>
        <dbReference type="ARBA" id="ARBA00007240"/>
    </source>
</evidence>
<dbReference type="Gene3D" id="3.20.20.70">
    <property type="entry name" value="Aldolase class I"/>
    <property type="match status" value="1"/>
</dbReference>
<evidence type="ECO:0000256" key="4">
    <source>
        <dbReference type="ARBA" id="ARBA00049426"/>
    </source>
</evidence>
<protein>
    <recommendedName>
        <fullName evidence="2">galactinol--sucrose galactosyltransferase</fullName>
        <ecNumber evidence="2">2.4.1.82</ecNumber>
    </recommendedName>
</protein>
<feature type="region of interest" description="Disordered" evidence="5">
    <location>
        <begin position="465"/>
        <end position="494"/>
    </location>
</feature>
<dbReference type="GO" id="GO:0047274">
    <property type="term" value="F:galactinol-sucrose galactosyltransferase activity"/>
    <property type="evidence" value="ECO:0007669"/>
    <property type="project" value="UniProtKB-EC"/>
</dbReference>
<gene>
    <name evidence="6" type="ORF">QBZ16_004847</name>
</gene>
<evidence type="ECO:0000313" key="6">
    <source>
        <dbReference type="EMBL" id="KAK2077213.1"/>
    </source>
</evidence>
<dbReference type="Pfam" id="PF05691">
    <property type="entry name" value="Raffinose_syn"/>
    <property type="match status" value="3"/>
</dbReference>
<sequence length="845" mass="90328">MNWVFMTTPTFEWHDNGLDPHAERLSLRIESGDNSVRSASWRHALLVAAGTDPYALLESAVAAAARRSGRAKPLQAKSLPPHLDSFGWCSWDAFYSTVSAAGLDEAAAALRQRGVPPRWIIIDDGWQCTAVDEEFRADPLPRVLRVEEAERGRGAFVEGEVESLELAARGVPAAGPAGAVLREVARDDKARASSATLRRRRADRVSGAKTALESSGSDALDPEVLALQKAGGRALEAPGSQRRQRPWRSTFLLGLLLDLLAYLGGRVMGFLSFLVIFVYEYVVDPAPQGSWAHRAWCWASHGPLRTPLLQFMADSNNFTRRLTGVGANSKFAHPAATAADLAPPPDADGPPRDSDDLASVVSHLRSVHSVAWVLCWHALPGYWAGVSWEARATRRYGARRVTGAPTPGAVEAEPSASWNPAVLGGVGWVDDVAGLFEDMHAYLARAGVAGVKVDAQAGLGLVGQGNGGGPGRAGARARGARALPPKTSTPGKGTALARVSDDFYPTDAATHRPHIAACAFNTLFFAGLVAPDWDMFQSRHVAADLHAAARAVSGGPVYVSDKPQRHDVRVLKRLVLPDGSVLRARLPGRPTRDSLFADVCGDRRSALKVWTANAHTGVLGLFNIQGAGWDWSRRRYSAFGTGPLGPGEGRAAEKGPKNGRWTWSGVRPTLSALRALEGSDTPAVDRVTREDSERTPPAREPLFAAYLGHPVNKLLPPMRLHDRHRLPVPAGGAVVVTVAPATRSPRDPSLCAHVLGLRNMLNGGGAVRGLSWTGTEGEPASEQLTIDLWGCGTLLVRCAEMPGRIFINGALDLTAAFDPAEGRLEIAVPHNPDSSEATVALVFQR</sequence>
<feature type="compositionally biased region" description="Low complexity" evidence="5">
    <location>
        <begin position="473"/>
        <end position="485"/>
    </location>
</feature>
<dbReference type="InterPro" id="IPR013785">
    <property type="entry name" value="Aldolase_TIM"/>
</dbReference>
<comment type="caution">
    <text evidence="6">The sequence shown here is derived from an EMBL/GenBank/DDBJ whole genome shotgun (WGS) entry which is preliminary data.</text>
</comment>
<evidence type="ECO:0000313" key="7">
    <source>
        <dbReference type="Proteomes" id="UP001255856"/>
    </source>
</evidence>
<comment type="catalytic activity">
    <reaction evidence="4">
        <text>alpha-D-galactosyl-(1-&gt;3)-1D-myo-inositol + sucrose = raffinose + myo-inositol</text>
        <dbReference type="Rhea" id="RHEA:20161"/>
        <dbReference type="ChEBI" id="CHEBI:16634"/>
        <dbReference type="ChEBI" id="CHEBI:17268"/>
        <dbReference type="ChEBI" id="CHEBI:17505"/>
        <dbReference type="ChEBI" id="CHEBI:17992"/>
        <dbReference type="EC" id="2.4.1.82"/>
    </reaction>
</comment>
<keyword evidence="7" id="KW-1185">Reference proteome</keyword>
<name>A0AAD9IFE3_PROWI</name>
<dbReference type="Proteomes" id="UP001255856">
    <property type="component" value="Unassembled WGS sequence"/>
</dbReference>
<dbReference type="PANTHER" id="PTHR31268:SF32">
    <property type="entry name" value="GALACTINOL--SUCROSE GALACTOSYLTRANSFERASE 2-RELATED"/>
    <property type="match status" value="1"/>
</dbReference>
<reference evidence="6" key="1">
    <citation type="submission" date="2021-01" db="EMBL/GenBank/DDBJ databases">
        <authorList>
            <person name="Eckstrom K.M.E."/>
        </authorList>
    </citation>
    <scope>NUCLEOTIDE SEQUENCE</scope>
    <source>
        <strain evidence="6">UVCC 0001</strain>
    </source>
</reference>
<comment type="similarity">
    <text evidence="1">Belongs to the glycosyl hydrolases 36 family.</text>
</comment>
<dbReference type="AlphaFoldDB" id="A0AAD9IFE3"/>
<dbReference type="EC" id="2.4.1.82" evidence="2"/>
<dbReference type="EMBL" id="JASFZW010000007">
    <property type="protein sequence ID" value="KAK2077213.1"/>
    <property type="molecule type" value="Genomic_DNA"/>
</dbReference>
<keyword evidence="3" id="KW-0119">Carbohydrate metabolism</keyword>
<proteinExistence type="inferred from homology"/>
<dbReference type="SUPFAM" id="SSF51445">
    <property type="entry name" value="(Trans)glycosidases"/>
    <property type="match status" value="2"/>
</dbReference>
<evidence type="ECO:0000256" key="5">
    <source>
        <dbReference type="SAM" id="MobiDB-lite"/>
    </source>
</evidence>
<organism evidence="6 7">
    <name type="scientific">Prototheca wickerhamii</name>
    <dbReference type="NCBI Taxonomy" id="3111"/>
    <lineage>
        <taxon>Eukaryota</taxon>
        <taxon>Viridiplantae</taxon>
        <taxon>Chlorophyta</taxon>
        <taxon>core chlorophytes</taxon>
        <taxon>Trebouxiophyceae</taxon>
        <taxon>Chlorellales</taxon>
        <taxon>Chlorellaceae</taxon>
        <taxon>Prototheca</taxon>
    </lineage>
</organism>
<dbReference type="PANTHER" id="PTHR31268">
    <property type="match status" value="1"/>
</dbReference>
<evidence type="ECO:0000256" key="2">
    <source>
        <dbReference type="ARBA" id="ARBA00012708"/>
    </source>
</evidence>
<accession>A0AAD9IFE3</accession>
<evidence type="ECO:0000256" key="3">
    <source>
        <dbReference type="ARBA" id="ARBA00023277"/>
    </source>
</evidence>
<dbReference type="InterPro" id="IPR008811">
    <property type="entry name" value="Glycosyl_hydrolases_36"/>
</dbReference>